<dbReference type="SUPFAM" id="SSF51735">
    <property type="entry name" value="NAD(P)-binding Rossmann-fold domains"/>
    <property type="match status" value="1"/>
</dbReference>
<dbReference type="Gene3D" id="3.40.50.720">
    <property type="entry name" value="NAD(P)-binding Rossmann-like Domain"/>
    <property type="match status" value="1"/>
</dbReference>
<dbReference type="InterPro" id="IPR036291">
    <property type="entry name" value="NAD(P)-bd_dom_sf"/>
</dbReference>
<feature type="compositionally biased region" description="Basic and acidic residues" evidence="3">
    <location>
        <begin position="1"/>
        <end position="17"/>
    </location>
</feature>
<dbReference type="PANTHER" id="PTHR43180">
    <property type="entry name" value="3-OXOACYL-(ACYL-CARRIER-PROTEIN) REDUCTASE (AFU_ORTHOLOGUE AFUA_6G11210)"/>
    <property type="match status" value="1"/>
</dbReference>
<dbReference type="PANTHER" id="PTHR43180:SF11">
    <property type="entry name" value="NAD(P)-BINDING PROTEIN"/>
    <property type="match status" value="1"/>
</dbReference>
<feature type="region of interest" description="Disordered" evidence="3">
    <location>
        <begin position="1"/>
        <end position="257"/>
    </location>
</feature>
<protein>
    <submittedName>
        <fullName evidence="4">Uncharacterized protein</fullName>
    </submittedName>
</protein>
<feature type="compositionally biased region" description="Basic and acidic residues" evidence="3">
    <location>
        <begin position="112"/>
        <end position="127"/>
    </location>
</feature>
<evidence type="ECO:0000313" key="4">
    <source>
        <dbReference type="EMBL" id="RVX73785.1"/>
    </source>
</evidence>
<comment type="similarity">
    <text evidence="1">Belongs to the short-chain dehydrogenases/reductases (SDR) family.</text>
</comment>
<feature type="compositionally biased region" description="Low complexity" evidence="3">
    <location>
        <begin position="207"/>
        <end position="228"/>
    </location>
</feature>
<reference evidence="4 5" key="1">
    <citation type="submission" date="2017-03" db="EMBL/GenBank/DDBJ databases">
        <title>Genomes of endolithic fungi from Antarctica.</title>
        <authorList>
            <person name="Coleine C."/>
            <person name="Masonjones S."/>
            <person name="Stajich J.E."/>
        </authorList>
    </citation>
    <scope>NUCLEOTIDE SEQUENCE [LARGE SCALE GENOMIC DNA]</scope>
    <source>
        <strain evidence="4 5">CCFEE 6314</strain>
    </source>
</reference>
<dbReference type="GO" id="GO:0016491">
    <property type="term" value="F:oxidoreductase activity"/>
    <property type="evidence" value="ECO:0007669"/>
    <property type="project" value="UniProtKB-KW"/>
</dbReference>
<feature type="region of interest" description="Disordered" evidence="3">
    <location>
        <begin position="427"/>
        <end position="448"/>
    </location>
</feature>
<gene>
    <name evidence="4" type="ORF">B0A52_02675</name>
</gene>
<feature type="compositionally biased region" description="Low complexity" evidence="3">
    <location>
        <begin position="190"/>
        <end position="199"/>
    </location>
</feature>
<sequence>MKDTLRKTRSKIDHGNEFDVSSDLTFHSSESHSPNPWASENSSAVNGEDIISRQVSKTSKSTGTTSPNRNFAQSQSPSPAASRLEPPVEAAPSADEPAKVTRRRKTVTKTPHTFELETDLHPPKPKEQLPPPEPPKQEPVMASPAPKKKKRVSSVVPPVDGAAAGAPAPSPVQSTTPKVVPIVQQPPTPTTKSAVAPVLAPAPAPAPATAREPNGSSSVSSPTSAKSPTPGPAPVNPFTSTRPKKSLSTSAPLMAPNPCRFTPPPLPQEAFHGKVIVITNGASQIGQSVIRQLHSAGCRVIFGDTNADQARKFISSLGPPHVVHFNKVDMTRYADMLELFKLAVTMYGRVDHAIFNVGDDGGQACTVGEGERGWFEDRTGVNKTPRMAYSEVEKEPSNLGDVLTASLRFARIALAYLKYSPKGKARKKPVNPFYTPPPVSPSDEGKDDRSLTFVTSIAAFKEMPLLPIYQVTQHSILGLIRSLRTTVDPDPERDGVRINAVATNIMVPRAVAQSGGRMSVQLPPDRPEDVGRVIVGVLATNSSTPSVPGGDTGISNGGGIWYEKGFERGMREKYLHGRILYSVGSESWDIQEGLDRSENIWVGGSSSEALARGMAGLGITGRMSGSESSWILDLA</sequence>
<keyword evidence="2" id="KW-0560">Oxidoreductase</keyword>
<dbReference type="EMBL" id="NAJM01000006">
    <property type="protein sequence ID" value="RVX73785.1"/>
    <property type="molecule type" value="Genomic_DNA"/>
</dbReference>
<evidence type="ECO:0000256" key="3">
    <source>
        <dbReference type="SAM" id="MobiDB-lite"/>
    </source>
</evidence>
<feature type="compositionally biased region" description="Polar residues" evidence="3">
    <location>
        <begin position="22"/>
        <end position="45"/>
    </location>
</feature>
<dbReference type="InterPro" id="IPR002347">
    <property type="entry name" value="SDR_fam"/>
</dbReference>
<dbReference type="AlphaFoldDB" id="A0A438NDQ1"/>
<organism evidence="4 5">
    <name type="scientific">Exophiala mesophila</name>
    <name type="common">Black yeast-like fungus</name>
    <dbReference type="NCBI Taxonomy" id="212818"/>
    <lineage>
        <taxon>Eukaryota</taxon>
        <taxon>Fungi</taxon>
        <taxon>Dikarya</taxon>
        <taxon>Ascomycota</taxon>
        <taxon>Pezizomycotina</taxon>
        <taxon>Eurotiomycetes</taxon>
        <taxon>Chaetothyriomycetidae</taxon>
        <taxon>Chaetothyriales</taxon>
        <taxon>Herpotrichiellaceae</taxon>
        <taxon>Exophiala</taxon>
    </lineage>
</organism>
<feature type="compositionally biased region" description="Low complexity" evidence="3">
    <location>
        <begin position="153"/>
        <end position="183"/>
    </location>
</feature>
<comment type="caution">
    <text evidence="4">The sequence shown here is derived from an EMBL/GenBank/DDBJ whole genome shotgun (WGS) entry which is preliminary data.</text>
</comment>
<proteinExistence type="inferred from homology"/>
<feature type="compositionally biased region" description="Polar residues" evidence="3">
    <location>
        <begin position="237"/>
        <end position="251"/>
    </location>
</feature>
<dbReference type="Pfam" id="PF00106">
    <property type="entry name" value="adh_short"/>
    <property type="match status" value="1"/>
</dbReference>
<dbReference type="PRINTS" id="PR00081">
    <property type="entry name" value="GDHRDH"/>
</dbReference>
<evidence type="ECO:0000313" key="5">
    <source>
        <dbReference type="Proteomes" id="UP000288859"/>
    </source>
</evidence>
<dbReference type="OrthoDB" id="37659at2759"/>
<name>A0A438NDQ1_EXOME</name>
<evidence type="ECO:0000256" key="1">
    <source>
        <dbReference type="ARBA" id="ARBA00006484"/>
    </source>
</evidence>
<evidence type="ECO:0000256" key="2">
    <source>
        <dbReference type="ARBA" id="ARBA00023002"/>
    </source>
</evidence>
<dbReference type="VEuPathDB" id="FungiDB:PV10_02534"/>
<dbReference type="Proteomes" id="UP000288859">
    <property type="component" value="Unassembled WGS sequence"/>
</dbReference>
<accession>A0A438NDQ1</accession>
<feature type="compositionally biased region" description="Low complexity" evidence="3">
    <location>
        <begin position="56"/>
        <end position="82"/>
    </location>
</feature>